<dbReference type="SUPFAM" id="SSF56935">
    <property type="entry name" value="Porins"/>
    <property type="match status" value="1"/>
</dbReference>
<dbReference type="STRING" id="665467.SAMN02982931_02596"/>
<gene>
    <name evidence="9" type="ORF">SAMN02982931_02596</name>
</gene>
<keyword evidence="7" id="KW-0998">Cell outer membrane</keyword>
<comment type="similarity">
    <text evidence="2">Belongs to the OmpP1/FadL family.</text>
</comment>
<dbReference type="Proteomes" id="UP000199071">
    <property type="component" value="Unassembled WGS sequence"/>
</dbReference>
<feature type="signal peptide" evidence="8">
    <location>
        <begin position="1"/>
        <end position="25"/>
    </location>
</feature>
<keyword evidence="4" id="KW-0812">Transmembrane</keyword>
<keyword evidence="10" id="KW-1185">Reference proteome</keyword>
<accession>A0A1G6CQ11</accession>
<organism evidence="9 10">
    <name type="scientific">Bauldia litoralis</name>
    <dbReference type="NCBI Taxonomy" id="665467"/>
    <lineage>
        <taxon>Bacteria</taxon>
        <taxon>Pseudomonadati</taxon>
        <taxon>Pseudomonadota</taxon>
        <taxon>Alphaproteobacteria</taxon>
        <taxon>Hyphomicrobiales</taxon>
        <taxon>Kaistiaceae</taxon>
        <taxon>Bauldia</taxon>
    </lineage>
</organism>
<proteinExistence type="inferred from homology"/>
<reference evidence="9 10" key="1">
    <citation type="submission" date="2016-10" db="EMBL/GenBank/DDBJ databases">
        <authorList>
            <person name="de Groot N.N."/>
        </authorList>
    </citation>
    <scope>NUCLEOTIDE SEQUENCE [LARGE SCALE GENOMIC DNA]</scope>
    <source>
        <strain evidence="9 10">ATCC 35022</strain>
    </source>
</reference>
<evidence type="ECO:0000313" key="10">
    <source>
        <dbReference type="Proteomes" id="UP000199071"/>
    </source>
</evidence>
<feature type="chain" id="PRO_5011625987" evidence="8">
    <location>
        <begin position="26"/>
        <end position="411"/>
    </location>
</feature>
<sequence>MHRVCGWMAAAAAMGLAAGVSPAGAGGFFVREQSTAAMGSAFAGASAAGRDASSMFYNPATIADLTGTVVTVDGRMFFPDVSIHASEATAPSGADLMSLGDSGSLAADAVAPAIYVSHQVSDRTTIAMGFSAPFAVKIESRPHWAGEFQLLQTSMVTWSLTPTIAHRVGDRFAFAFGLNIQGMDVDNQRMEVVPFTTDRGFLTGSDVALGWTAGLTWDPLPGTRVGLGYRSEVAHGIRGAVGIGTSGLAIPVNFDLSTPAVVSAGLEQDLTDRLTLLGEVQWSDWSVFDGFHIRFDEVFPDVVRAQEWKDTWFVSAGGRYQATDRTSLSVGLGFENAVASGAANTVSPDGDRTILGLGLTHRFDSGMTLSASYGHVWFSDATIDVADLQGTLKATMKNDLDIVGVSLTGRW</sequence>
<evidence type="ECO:0000256" key="4">
    <source>
        <dbReference type="ARBA" id="ARBA00022692"/>
    </source>
</evidence>
<dbReference type="InterPro" id="IPR005017">
    <property type="entry name" value="OMPP1/FadL/TodX"/>
</dbReference>
<keyword evidence="3" id="KW-1134">Transmembrane beta strand</keyword>
<name>A0A1G6CQ11_9HYPH</name>
<dbReference type="OrthoDB" id="19849at2"/>
<comment type="subcellular location">
    <subcellularLocation>
        <location evidence="1">Cell outer membrane</location>
        <topology evidence="1">Multi-pass membrane protein</topology>
    </subcellularLocation>
</comment>
<dbReference type="Pfam" id="PF03349">
    <property type="entry name" value="Toluene_X"/>
    <property type="match status" value="1"/>
</dbReference>
<evidence type="ECO:0000256" key="3">
    <source>
        <dbReference type="ARBA" id="ARBA00022452"/>
    </source>
</evidence>
<dbReference type="EMBL" id="FMXQ01000005">
    <property type="protein sequence ID" value="SDB35000.1"/>
    <property type="molecule type" value="Genomic_DNA"/>
</dbReference>
<evidence type="ECO:0000256" key="1">
    <source>
        <dbReference type="ARBA" id="ARBA00004571"/>
    </source>
</evidence>
<dbReference type="PANTHER" id="PTHR35093">
    <property type="entry name" value="OUTER MEMBRANE PROTEIN NMB0088-RELATED"/>
    <property type="match status" value="1"/>
</dbReference>
<dbReference type="GO" id="GO:0009279">
    <property type="term" value="C:cell outer membrane"/>
    <property type="evidence" value="ECO:0007669"/>
    <property type="project" value="UniProtKB-SubCell"/>
</dbReference>
<evidence type="ECO:0000256" key="8">
    <source>
        <dbReference type="SAM" id="SignalP"/>
    </source>
</evidence>
<dbReference type="GO" id="GO:0015483">
    <property type="term" value="F:long-chain fatty acid transporting porin activity"/>
    <property type="evidence" value="ECO:0007669"/>
    <property type="project" value="TreeGrafter"/>
</dbReference>
<evidence type="ECO:0000256" key="5">
    <source>
        <dbReference type="ARBA" id="ARBA00022729"/>
    </source>
</evidence>
<dbReference type="Gene3D" id="2.40.160.60">
    <property type="entry name" value="Outer membrane protein transport protein (OMPP1/FadL/TodX)"/>
    <property type="match status" value="1"/>
</dbReference>
<evidence type="ECO:0000256" key="2">
    <source>
        <dbReference type="ARBA" id="ARBA00008163"/>
    </source>
</evidence>
<keyword evidence="6" id="KW-0472">Membrane</keyword>
<keyword evidence="5 8" id="KW-0732">Signal</keyword>
<dbReference type="AlphaFoldDB" id="A0A1G6CQ11"/>
<evidence type="ECO:0000256" key="7">
    <source>
        <dbReference type="ARBA" id="ARBA00023237"/>
    </source>
</evidence>
<evidence type="ECO:0000313" key="9">
    <source>
        <dbReference type="EMBL" id="SDB35000.1"/>
    </source>
</evidence>
<dbReference type="RefSeq" id="WP_090876874.1">
    <property type="nucleotide sequence ID" value="NZ_FMXQ01000005.1"/>
</dbReference>
<dbReference type="PANTHER" id="PTHR35093:SF8">
    <property type="entry name" value="OUTER MEMBRANE PROTEIN NMB0088-RELATED"/>
    <property type="match status" value="1"/>
</dbReference>
<evidence type="ECO:0000256" key="6">
    <source>
        <dbReference type="ARBA" id="ARBA00023136"/>
    </source>
</evidence>
<protein>
    <submittedName>
        <fullName evidence="9">Long-chain fatty acid transport protein</fullName>
    </submittedName>
</protein>